<dbReference type="PATRIC" id="fig|29536.5.peg.1879"/>
<keyword evidence="1" id="KW-0812">Transmembrane</keyword>
<reference evidence="3 4" key="1">
    <citation type="submission" date="2016-06" db="EMBL/GenBank/DDBJ databases">
        <title>Draft genome sequence of Flavobacterium succinicans strain DD5b.</title>
        <authorList>
            <person name="Poehlein A."/>
            <person name="Daniel R."/>
            <person name="Simeonova D.D."/>
        </authorList>
    </citation>
    <scope>NUCLEOTIDE SEQUENCE [LARGE SCALE GENOMIC DNA]</scope>
    <source>
        <strain evidence="3 4">DD5b</strain>
    </source>
</reference>
<accession>A0A199XQS5</accession>
<organism evidence="3 4">
    <name type="scientific">Flavobacterium succinicans</name>
    <dbReference type="NCBI Taxonomy" id="29536"/>
    <lineage>
        <taxon>Bacteria</taxon>
        <taxon>Pseudomonadati</taxon>
        <taxon>Bacteroidota</taxon>
        <taxon>Flavobacteriia</taxon>
        <taxon>Flavobacteriales</taxon>
        <taxon>Flavobacteriaceae</taxon>
        <taxon>Flavobacterium</taxon>
    </lineage>
</organism>
<protein>
    <recommendedName>
        <fullName evidence="2">DUF3592 domain-containing protein</fullName>
    </recommendedName>
</protein>
<dbReference type="AlphaFoldDB" id="A0A199XQS5"/>
<name>A0A199XQS5_9FLAO</name>
<proteinExistence type="predicted"/>
<feature type="transmembrane region" description="Helical" evidence="1">
    <location>
        <begin position="141"/>
        <end position="163"/>
    </location>
</feature>
<dbReference type="InterPro" id="IPR021994">
    <property type="entry name" value="DUF3592"/>
</dbReference>
<dbReference type="EMBL" id="JMTM01000046">
    <property type="protein sequence ID" value="OAZ04103.1"/>
    <property type="molecule type" value="Genomic_DNA"/>
</dbReference>
<sequence length="225" mass="25717">MINNKLDHIKEKITVWGCGIGLIAPFLLVGLWTLLFSCYSIFKSEQSKDWLQIPADIVKTDLKTHRSHDLKTTSQVLIQYEYEINSKKYTGDRLAFGYKGSNIEDHDDLFFILGNATRIIVYVNPNDNNESVIITGLNDSILFILIFSIMWNFTMIGIVLSVYQEKSKNYIGVSLLFVWFGGVLLLASGITHIDIESKINVIEESHNNLYPTIELNNKLNNENYT</sequence>
<dbReference type="Proteomes" id="UP000093807">
    <property type="component" value="Unassembled WGS sequence"/>
</dbReference>
<keyword evidence="1" id="KW-1133">Transmembrane helix</keyword>
<feature type="transmembrane region" description="Helical" evidence="1">
    <location>
        <begin position="13"/>
        <end position="42"/>
    </location>
</feature>
<keyword evidence="1" id="KW-0472">Membrane</keyword>
<dbReference type="OrthoDB" id="1340846at2"/>
<comment type="caution">
    <text evidence="3">The sequence shown here is derived from an EMBL/GenBank/DDBJ whole genome shotgun (WGS) entry which is preliminary data.</text>
</comment>
<gene>
    <name evidence="3" type="ORF">FLB_17950</name>
</gene>
<feature type="transmembrane region" description="Helical" evidence="1">
    <location>
        <begin position="169"/>
        <end position="190"/>
    </location>
</feature>
<dbReference type="Pfam" id="PF12158">
    <property type="entry name" value="DUF3592"/>
    <property type="match status" value="1"/>
</dbReference>
<evidence type="ECO:0000313" key="4">
    <source>
        <dbReference type="Proteomes" id="UP000093807"/>
    </source>
</evidence>
<dbReference type="RefSeq" id="WP_064715584.1">
    <property type="nucleotide sequence ID" value="NZ_JMTM01000046.1"/>
</dbReference>
<evidence type="ECO:0000259" key="2">
    <source>
        <dbReference type="Pfam" id="PF12158"/>
    </source>
</evidence>
<evidence type="ECO:0000313" key="3">
    <source>
        <dbReference type="EMBL" id="OAZ04103.1"/>
    </source>
</evidence>
<evidence type="ECO:0000256" key="1">
    <source>
        <dbReference type="SAM" id="Phobius"/>
    </source>
</evidence>
<keyword evidence="4" id="KW-1185">Reference proteome</keyword>
<feature type="domain" description="DUF3592" evidence="2">
    <location>
        <begin position="55"/>
        <end position="137"/>
    </location>
</feature>